<dbReference type="Gene3D" id="3.90.1750.10">
    <property type="entry name" value="Hect, E3 ligase catalytic domains"/>
    <property type="match status" value="2"/>
</dbReference>
<evidence type="ECO:0000256" key="4">
    <source>
        <dbReference type="ARBA" id="ARBA00022679"/>
    </source>
</evidence>
<comment type="pathway">
    <text evidence="2">Protein modification; protein ubiquitination.</text>
</comment>
<organism evidence="8 9">
    <name type="scientific">Pisolithus microcarpus 441</name>
    <dbReference type="NCBI Taxonomy" id="765257"/>
    <lineage>
        <taxon>Eukaryota</taxon>
        <taxon>Fungi</taxon>
        <taxon>Dikarya</taxon>
        <taxon>Basidiomycota</taxon>
        <taxon>Agaricomycotina</taxon>
        <taxon>Agaricomycetes</taxon>
        <taxon>Agaricomycetidae</taxon>
        <taxon>Boletales</taxon>
        <taxon>Sclerodermatineae</taxon>
        <taxon>Pisolithaceae</taxon>
        <taxon>Pisolithus</taxon>
    </lineage>
</organism>
<dbReference type="InterPro" id="IPR000569">
    <property type="entry name" value="HECT_dom"/>
</dbReference>
<dbReference type="HOGENOM" id="CLU_002173_9_0_1"/>
<dbReference type="Gene3D" id="3.30.2410.10">
    <property type="entry name" value="Hect, E3 ligase catalytic domain"/>
    <property type="match status" value="1"/>
</dbReference>
<reference evidence="8 9" key="1">
    <citation type="submission" date="2014-04" db="EMBL/GenBank/DDBJ databases">
        <authorList>
            <consortium name="DOE Joint Genome Institute"/>
            <person name="Kuo A."/>
            <person name="Kohler A."/>
            <person name="Costa M.D."/>
            <person name="Nagy L.G."/>
            <person name="Floudas D."/>
            <person name="Copeland A."/>
            <person name="Barry K.W."/>
            <person name="Cichocki N."/>
            <person name="Veneault-Fourrey C."/>
            <person name="LaButti K."/>
            <person name="Lindquist E.A."/>
            <person name="Lipzen A."/>
            <person name="Lundell T."/>
            <person name="Morin E."/>
            <person name="Murat C."/>
            <person name="Sun H."/>
            <person name="Tunlid A."/>
            <person name="Henrissat B."/>
            <person name="Grigoriev I.V."/>
            <person name="Hibbett D.S."/>
            <person name="Martin F."/>
            <person name="Nordberg H.P."/>
            <person name="Cantor M.N."/>
            <person name="Hua S.X."/>
        </authorList>
    </citation>
    <scope>NUCLEOTIDE SEQUENCE [LARGE SCALE GENOMIC DNA]</scope>
    <source>
        <strain evidence="8 9">441</strain>
    </source>
</reference>
<comment type="catalytic activity">
    <reaction evidence="1">
        <text>S-ubiquitinyl-[E2 ubiquitin-conjugating enzyme]-L-cysteine + [acceptor protein]-L-lysine = [E2 ubiquitin-conjugating enzyme]-L-cysteine + N(6)-ubiquitinyl-[acceptor protein]-L-lysine.</text>
        <dbReference type="EC" id="2.3.2.26"/>
    </reaction>
</comment>
<evidence type="ECO:0000256" key="2">
    <source>
        <dbReference type="ARBA" id="ARBA00004906"/>
    </source>
</evidence>
<evidence type="ECO:0000313" key="8">
    <source>
        <dbReference type="EMBL" id="KIK31339.1"/>
    </source>
</evidence>
<dbReference type="PANTHER" id="PTHR11254">
    <property type="entry name" value="HECT DOMAIN UBIQUITIN-PROTEIN LIGASE"/>
    <property type="match status" value="1"/>
</dbReference>
<accession>A0A0C9ZZF2</accession>
<dbReference type="EMBL" id="KN833685">
    <property type="protein sequence ID" value="KIK31339.1"/>
    <property type="molecule type" value="Genomic_DNA"/>
</dbReference>
<reference evidence="9" key="2">
    <citation type="submission" date="2015-01" db="EMBL/GenBank/DDBJ databases">
        <title>Evolutionary Origins and Diversification of the Mycorrhizal Mutualists.</title>
        <authorList>
            <consortium name="DOE Joint Genome Institute"/>
            <consortium name="Mycorrhizal Genomics Consortium"/>
            <person name="Kohler A."/>
            <person name="Kuo A."/>
            <person name="Nagy L.G."/>
            <person name="Floudas D."/>
            <person name="Copeland A."/>
            <person name="Barry K.W."/>
            <person name="Cichocki N."/>
            <person name="Veneault-Fourrey C."/>
            <person name="LaButti K."/>
            <person name="Lindquist E.A."/>
            <person name="Lipzen A."/>
            <person name="Lundell T."/>
            <person name="Morin E."/>
            <person name="Murat C."/>
            <person name="Riley R."/>
            <person name="Ohm R."/>
            <person name="Sun H."/>
            <person name="Tunlid A."/>
            <person name="Henrissat B."/>
            <person name="Grigoriev I.V."/>
            <person name="Hibbett D.S."/>
            <person name="Martin F."/>
        </authorList>
    </citation>
    <scope>NUCLEOTIDE SEQUENCE [LARGE SCALE GENOMIC DNA]</scope>
    <source>
        <strain evidence="9">441</strain>
    </source>
</reference>
<dbReference type="AlphaFoldDB" id="A0A0C9ZZF2"/>
<keyword evidence="5 6" id="KW-0833">Ubl conjugation pathway</keyword>
<proteinExistence type="predicted"/>
<keyword evidence="4" id="KW-0808">Transferase</keyword>
<dbReference type="GO" id="GO:0016567">
    <property type="term" value="P:protein ubiquitination"/>
    <property type="evidence" value="ECO:0007669"/>
    <property type="project" value="TreeGrafter"/>
</dbReference>
<dbReference type="PROSITE" id="PS50237">
    <property type="entry name" value="HECT"/>
    <property type="match status" value="1"/>
</dbReference>
<dbReference type="GO" id="GO:0061630">
    <property type="term" value="F:ubiquitin protein ligase activity"/>
    <property type="evidence" value="ECO:0007669"/>
    <property type="project" value="UniProtKB-EC"/>
</dbReference>
<evidence type="ECO:0000256" key="3">
    <source>
        <dbReference type="ARBA" id="ARBA00012485"/>
    </source>
</evidence>
<evidence type="ECO:0000256" key="6">
    <source>
        <dbReference type="PROSITE-ProRule" id="PRU00104"/>
    </source>
</evidence>
<evidence type="ECO:0000259" key="7">
    <source>
        <dbReference type="PROSITE" id="PS50237"/>
    </source>
</evidence>
<evidence type="ECO:0000256" key="1">
    <source>
        <dbReference type="ARBA" id="ARBA00000885"/>
    </source>
</evidence>
<dbReference type="InterPro" id="IPR050409">
    <property type="entry name" value="E3_ubiq-protein_ligase"/>
</dbReference>
<dbReference type="SUPFAM" id="SSF56204">
    <property type="entry name" value="Hect, E3 ligase catalytic domain"/>
    <property type="match status" value="1"/>
</dbReference>
<keyword evidence="9" id="KW-1185">Reference proteome</keyword>
<dbReference type="GO" id="GO:0005737">
    <property type="term" value="C:cytoplasm"/>
    <property type="evidence" value="ECO:0007669"/>
    <property type="project" value="TreeGrafter"/>
</dbReference>
<dbReference type="SMART" id="SM00119">
    <property type="entry name" value="HECTc"/>
    <property type="match status" value="1"/>
</dbReference>
<feature type="active site" description="Glycyl thioester intermediate" evidence="6">
    <location>
        <position position="289"/>
    </location>
</feature>
<evidence type="ECO:0000256" key="5">
    <source>
        <dbReference type="ARBA" id="ARBA00022786"/>
    </source>
</evidence>
<dbReference type="STRING" id="765257.A0A0C9ZZF2"/>
<sequence length="321" mass="36219">MSQLGPLPSGWAMCLTSTAQSAMRRHSGICQVKVRRNHIFEDSYAKIMKQAPSDLKDQLMIKFDGEGGLNYGGLSRLRRRGDHTLQIGPAFGVNSEHLNYFEFIGRCFGLAIFHRCIVDAYFSASVYKTISRKKVILSDLESVDAELHRSLTWMLENDIACIIDKAFITTEERFGKLHTIELKAGDVVEYRSSKRVKDQFEAFMSSFSELIPLDSSTVFDERELELLIGGTSKIDMDDWCQYTKYRKSRLLQFATGTSLVNGFKDLQGAAGSAHFSIEESGELPKSHVCFHRIDLPPYKDYASLEQELMLAVENTVGLDPV</sequence>
<dbReference type="EC" id="2.3.2.26" evidence="3"/>
<feature type="domain" description="HECT" evidence="7">
    <location>
        <begin position="51"/>
        <end position="321"/>
    </location>
</feature>
<dbReference type="GO" id="GO:0006511">
    <property type="term" value="P:ubiquitin-dependent protein catabolic process"/>
    <property type="evidence" value="ECO:0007669"/>
    <property type="project" value="TreeGrafter"/>
</dbReference>
<dbReference type="PANTHER" id="PTHR11254:SF440">
    <property type="entry name" value="E3 UBIQUITIN-PROTEIN LIGASE NEDD-4"/>
    <property type="match status" value="1"/>
</dbReference>
<dbReference type="Proteomes" id="UP000054018">
    <property type="component" value="Unassembled WGS sequence"/>
</dbReference>
<name>A0A0C9ZZF2_9AGAM</name>
<gene>
    <name evidence="8" type="ORF">PISMIDRAFT_5815</name>
</gene>
<evidence type="ECO:0000313" key="9">
    <source>
        <dbReference type="Proteomes" id="UP000054018"/>
    </source>
</evidence>
<protein>
    <recommendedName>
        <fullName evidence="3">HECT-type E3 ubiquitin transferase</fullName>
        <ecNumber evidence="3">2.3.2.26</ecNumber>
    </recommendedName>
</protein>
<dbReference type="Pfam" id="PF00632">
    <property type="entry name" value="HECT"/>
    <property type="match status" value="1"/>
</dbReference>
<dbReference type="OrthoDB" id="8068875at2759"/>
<dbReference type="InterPro" id="IPR035983">
    <property type="entry name" value="Hect_E3_ubiquitin_ligase"/>
</dbReference>